<keyword evidence="1" id="KW-0732">Signal</keyword>
<dbReference type="EMBL" id="VCQU01000001">
    <property type="protein sequence ID" value="NMN93799.1"/>
    <property type="molecule type" value="Genomic_DNA"/>
</dbReference>
<dbReference type="Proteomes" id="UP000535543">
    <property type="component" value="Unassembled WGS sequence"/>
</dbReference>
<feature type="chain" id="PRO_5032598252" description="Alpha/beta hydrolase family protein" evidence="1">
    <location>
        <begin position="37"/>
        <end position="606"/>
    </location>
</feature>
<evidence type="ECO:0000256" key="1">
    <source>
        <dbReference type="SAM" id="SignalP"/>
    </source>
</evidence>
<dbReference type="Gene3D" id="3.40.50.1820">
    <property type="entry name" value="alpha/beta hydrolase"/>
    <property type="match status" value="1"/>
</dbReference>
<dbReference type="SUPFAM" id="SSF53474">
    <property type="entry name" value="alpha/beta-Hydrolases"/>
    <property type="match status" value="1"/>
</dbReference>
<sequence>MQAAREVLMLRSRRVARGTAACCASVLLVFGGGATAVGDPPPPPVANTPTTAVNVDPLYMLFNALMLLEGYQRTLSPASLQFWADHILSFPGRVGESLQNMLDPAQYQTPEGQVRLRDNVQKLLDDASHLNPNLGGASAIPANPDYLPNWGNNGRFGTALDSALDSDRLDVAHAGNVGLTAKFRYPCTAADGAVTYEIRSGACVPGDTPGADFKQGEARKIQIVNSRGMRLAATLWLPEAALDPANTEKFPMTVFTNGVGSIQSSFYLYTMSAARRGYIGLTFDEAGQGGSDGTAVDLVVPYNTPHCFASGPCRDIEDVMHWVVGDDVLPSVNLYNELPDVSSFSALWNTLRFPRIGERYNPAYAPAGINIRNPVRDLIDVDRIGVWGQSMGSVATSHYLWDVGRGQGMDGRPLPKPAAAVLMSGLEPTKGDVPTLAITADLDIPGLTAGSVFPINDIYDPTDGPLGMKSWYDWVRDHSKSTAPLEILTIKGGSHFDTENLNFIYPQTAGARKTTSDYAVDWFDCNIRRDAAACVRVVTPTAGLSQSVATEISPTGPAGPSYCVTVPTEQSFGTIFAPIRNALDWLYNEPQPHPCVAGQPIPIPYG</sequence>
<keyword evidence="3" id="KW-1185">Reference proteome</keyword>
<reference evidence="2 3" key="1">
    <citation type="submission" date="2019-05" db="EMBL/GenBank/DDBJ databases">
        <authorList>
            <person name="Lee S.D."/>
        </authorList>
    </citation>
    <scope>NUCLEOTIDE SEQUENCE [LARGE SCALE GENOMIC DNA]</scope>
    <source>
        <strain evidence="2 3">YC2-7</strain>
    </source>
</reference>
<evidence type="ECO:0000313" key="2">
    <source>
        <dbReference type="EMBL" id="NMN93799.1"/>
    </source>
</evidence>
<gene>
    <name evidence="2" type="ORF">FGL95_01935</name>
</gene>
<comment type="caution">
    <text evidence="2">The sequence shown here is derived from an EMBL/GenBank/DDBJ whole genome shotgun (WGS) entry which is preliminary data.</text>
</comment>
<proteinExistence type="predicted"/>
<dbReference type="RefSeq" id="WP_169584492.1">
    <property type="nucleotide sequence ID" value="NZ_VCQU01000001.1"/>
</dbReference>
<dbReference type="AlphaFoldDB" id="A0A848K5X8"/>
<protein>
    <recommendedName>
        <fullName evidence="4">Alpha/beta hydrolase family protein</fullName>
    </recommendedName>
</protein>
<organism evidence="2 3">
    <name type="scientific">Antrihabitans stalactiti</name>
    <dbReference type="NCBI Taxonomy" id="2584121"/>
    <lineage>
        <taxon>Bacteria</taxon>
        <taxon>Bacillati</taxon>
        <taxon>Actinomycetota</taxon>
        <taxon>Actinomycetes</taxon>
        <taxon>Mycobacteriales</taxon>
        <taxon>Nocardiaceae</taxon>
        <taxon>Antrihabitans</taxon>
    </lineage>
</organism>
<evidence type="ECO:0008006" key="4">
    <source>
        <dbReference type="Google" id="ProtNLM"/>
    </source>
</evidence>
<reference evidence="2 3" key="2">
    <citation type="submission" date="2020-06" db="EMBL/GenBank/DDBJ databases">
        <title>Antribacter stalactiti gen. nov., sp. nov., a new member of the family Nacardiaceae isolated from a cave.</title>
        <authorList>
            <person name="Kim I.S."/>
        </authorList>
    </citation>
    <scope>NUCLEOTIDE SEQUENCE [LARGE SCALE GENOMIC DNA]</scope>
    <source>
        <strain evidence="2 3">YC2-7</strain>
    </source>
</reference>
<evidence type="ECO:0000313" key="3">
    <source>
        <dbReference type="Proteomes" id="UP000535543"/>
    </source>
</evidence>
<feature type="signal peptide" evidence="1">
    <location>
        <begin position="1"/>
        <end position="36"/>
    </location>
</feature>
<accession>A0A848K5X8</accession>
<dbReference type="InterPro" id="IPR029058">
    <property type="entry name" value="AB_hydrolase_fold"/>
</dbReference>
<name>A0A848K5X8_9NOCA</name>